<evidence type="ECO:0000256" key="2">
    <source>
        <dbReference type="ARBA" id="ARBA00012502"/>
    </source>
</evidence>
<keyword evidence="3" id="KW-0560">Oxidoreductase</keyword>
<dbReference type="AlphaFoldDB" id="A0A0D3JFL2"/>
<evidence type="ECO:0000256" key="1">
    <source>
        <dbReference type="ARBA" id="ARBA00005591"/>
    </source>
</evidence>
<dbReference type="HOGENOM" id="CLU_031040_10_2_1"/>
<reference evidence="7" key="1">
    <citation type="journal article" date="2013" name="Nature">
        <title>Pan genome of the phytoplankton Emiliania underpins its global distribution.</title>
        <authorList>
            <person name="Read B.A."/>
            <person name="Kegel J."/>
            <person name="Klute M.J."/>
            <person name="Kuo A."/>
            <person name="Lefebvre S.C."/>
            <person name="Maumus F."/>
            <person name="Mayer C."/>
            <person name="Miller J."/>
            <person name="Monier A."/>
            <person name="Salamov A."/>
            <person name="Young J."/>
            <person name="Aguilar M."/>
            <person name="Claverie J.M."/>
            <person name="Frickenhaus S."/>
            <person name="Gonzalez K."/>
            <person name="Herman E.K."/>
            <person name="Lin Y.C."/>
            <person name="Napier J."/>
            <person name="Ogata H."/>
            <person name="Sarno A.F."/>
            <person name="Shmutz J."/>
            <person name="Schroeder D."/>
            <person name="de Vargas C."/>
            <person name="Verret F."/>
            <person name="von Dassow P."/>
            <person name="Valentin K."/>
            <person name="Van de Peer Y."/>
            <person name="Wheeler G."/>
            <person name="Dacks J.B."/>
            <person name="Delwiche C.F."/>
            <person name="Dyhrman S.T."/>
            <person name="Glockner G."/>
            <person name="John U."/>
            <person name="Richards T."/>
            <person name="Worden A.Z."/>
            <person name="Zhang X."/>
            <person name="Grigoriev I.V."/>
            <person name="Allen A.E."/>
            <person name="Bidle K."/>
            <person name="Borodovsky M."/>
            <person name="Bowler C."/>
            <person name="Brownlee C."/>
            <person name="Cock J.M."/>
            <person name="Elias M."/>
            <person name="Gladyshev V.N."/>
            <person name="Groth M."/>
            <person name="Guda C."/>
            <person name="Hadaegh A."/>
            <person name="Iglesias-Rodriguez M.D."/>
            <person name="Jenkins J."/>
            <person name="Jones B.M."/>
            <person name="Lawson T."/>
            <person name="Leese F."/>
            <person name="Lindquist E."/>
            <person name="Lobanov A."/>
            <person name="Lomsadze A."/>
            <person name="Malik S.B."/>
            <person name="Marsh M.E."/>
            <person name="Mackinder L."/>
            <person name="Mock T."/>
            <person name="Mueller-Roeber B."/>
            <person name="Pagarete A."/>
            <person name="Parker M."/>
            <person name="Probert I."/>
            <person name="Quesneville H."/>
            <person name="Raines C."/>
            <person name="Rensing S.A."/>
            <person name="Riano-Pachon D.M."/>
            <person name="Richier S."/>
            <person name="Rokitta S."/>
            <person name="Shiraiwa Y."/>
            <person name="Soanes D.M."/>
            <person name="van der Giezen M."/>
            <person name="Wahlund T.M."/>
            <person name="Williams B."/>
            <person name="Wilson W."/>
            <person name="Wolfe G."/>
            <person name="Wurch L.L."/>
        </authorList>
    </citation>
    <scope>NUCLEOTIDE SEQUENCE</scope>
</reference>
<evidence type="ECO:0000259" key="5">
    <source>
        <dbReference type="Pfam" id="PF01625"/>
    </source>
</evidence>
<dbReference type="GeneID" id="17267844"/>
<dbReference type="Gene3D" id="3.30.1060.10">
    <property type="entry name" value="Peptide methionine sulphoxide reductase MsrA"/>
    <property type="match status" value="1"/>
</dbReference>
<sequence>FWHPEEELAALPGVSETVVGYCGGSTADPTYKSIGDHTEALRVTFDSRVVSAESMLERFFEMHDPMPRAFTGTQYRSAIFYHNDAQAETAAAVAGRQASSQAKHTSIEPAGPFYRAEEYHQRFLAK</sequence>
<dbReference type="PaxDb" id="2903-EOD22297"/>
<organism evidence="6 7">
    <name type="scientific">Emiliania huxleyi (strain CCMP1516)</name>
    <dbReference type="NCBI Taxonomy" id="280463"/>
    <lineage>
        <taxon>Eukaryota</taxon>
        <taxon>Haptista</taxon>
        <taxon>Haptophyta</taxon>
        <taxon>Prymnesiophyceae</taxon>
        <taxon>Isochrysidales</taxon>
        <taxon>Noelaerhabdaceae</taxon>
        <taxon>Emiliania</taxon>
    </lineage>
</organism>
<comment type="similarity">
    <text evidence="1">Belongs to the MsrA Met sulfoxide reductase family.</text>
</comment>
<dbReference type="OMA" id="SAIWAQT"/>
<dbReference type="EC" id="1.8.4.11" evidence="2"/>
<evidence type="ECO:0000313" key="7">
    <source>
        <dbReference type="Proteomes" id="UP000013827"/>
    </source>
</evidence>
<dbReference type="Proteomes" id="UP000013827">
    <property type="component" value="Unassembled WGS sequence"/>
</dbReference>
<dbReference type="STRING" id="2903.R1CIB0"/>
<keyword evidence="7" id="KW-1185">Reference proteome</keyword>
<dbReference type="EnsemblProtists" id="EOD22297">
    <property type="protein sequence ID" value="EOD22297"/>
    <property type="gene ID" value="EMIHUDRAFT_56342"/>
</dbReference>
<dbReference type="SUPFAM" id="SSF55068">
    <property type="entry name" value="Peptide methionine sulfoxide reductase"/>
    <property type="match status" value="1"/>
</dbReference>
<feature type="domain" description="Peptide methionine sulphoxide reductase MsrA" evidence="5">
    <location>
        <begin position="1"/>
        <end position="126"/>
    </location>
</feature>
<dbReference type="PANTHER" id="PTHR43774:SF1">
    <property type="entry name" value="PEPTIDE METHIONINE SULFOXIDE REDUCTASE MSRA 2"/>
    <property type="match status" value="1"/>
</dbReference>
<protein>
    <recommendedName>
        <fullName evidence="2">peptide-methionine (S)-S-oxide reductase</fullName>
        <ecNumber evidence="2">1.8.4.11</ecNumber>
    </recommendedName>
    <alternativeName>
        <fullName evidence="4">Peptide-methionine (S)-S-oxide reductase</fullName>
    </alternativeName>
</protein>
<proteinExistence type="inferred from homology"/>
<dbReference type="PANTHER" id="PTHR43774">
    <property type="entry name" value="PEPTIDE METHIONINE SULFOXIDE REDUCTASE"/>
    <property type="match status" value="1"/>
</dbReference>
<dbReference type="RefSeq" id="XP_005774726.1">
    <property type="nucleotide sequence ID" value="XM_005774669.1"/>
</dbReference>
<dbReference type="InterPro" id="IPR036509">
    <property type="entry name" value="Met_Sox_Rdtase_MsrA_sf"/>
</dbReference>
<reference evidence="6" key="2">
    <citation type="submission" date="2024-10" db="UniProtKB">
        <authorList>
            <consortium name="EnsemblProtists"/>
        </authorList>
    </citation>
    <scope>IDENTIFICATION</scope>
</reference>
<evidence type="ECO:0000313" key="6">
    <source>
        <dbReference type="EnsemblProtists" id="EOD22297"/>
    </source>
</evidence>
<dbReference type="KEGG" id="ehx:EMIHUDRAFT_56342"/>
<dbReference type="InterPro" id="IPR002569">
    <property type="entry name" value="Met_Sox_Rdtase_MsrA_dom"/>
</dbReference>
<dbReference type="GO" id="GO:0008113">
    <property type="term" value="F:peptide-methionine (S)-S-oxide reductase activity"/>
    <property type="evidence" value="ECO:0007669"/>
    <property type="project" value="UniProtKB-EC"/>
</dbReference>
<accession>A0A0D3JFL2</accession>
<name>A0A0D3JFL2_EMIH1</name>
<evidence type="ECO:0000256" key="4">
    <source>
        <dbReference type="ARBA" id="ARBA00030643"/>
    </source>
</evidence>
<dbReference type="eggNOG" id="KOG1635">
    <property type="taxonomic scope" value="Eukaryota"/>
</dbReference>
<evidence type="ECO:0000256" key="3">
    <source>
        <dbReference type="ARBA" id="ARBA00023002"/>
    </source>
</evidence>
<dbReference type="Pfam" id="PF01625">
    <property type="entry name" value="PMSR"/>
    <property type="match status" value="1"/>
</dbReference>